<dbReference type="AlphaFoldDB" id="A0AAW2PB15"/>
<comment type="caution">
    <text evidence="5">The sequence shown here is derived from an EMBL/GenBank/DDBJ whole genome shotgun (WGS) entry which is preliminary data.</text>
</comment>
<evidence type="ECO:0000256" key="3">
    <source>
        <dbReference type="SAM" id="MobiDB-lite"/>
    </source>
</evidence>
<dbReference type="InterPro" id="IPR043502">
    <property type="entry name" value="DNA/RNA_pol_sf"/>
</dbReference>
<accession>A0AAW2PB15</accession>
<dbReference type="InterPro" id="IPR012337">
    <property type="entry name" value="RNaseH-like_sf"/>
</dbReference>
<feature type="compositionally biased region" description="Low complexity" evidence="3">
    <location>
        <begin position="206"/>
        <end position="225"/>
    </location>
</feature>
<dbReference type="SUPFAM" id="SSF56672">
    <property type="entry name" value="DNA/RNA polymerases"/>
    <property type="match status" value="1"/>
</dbReference>
<dbReference type="GO" id="GO:0016787">
    <property type="term" value="F:hydrolase activity"/>
    <property type="evidence" value="ECO:0007669"/>
    <property type="project" value="UniProtKB-KW"/>
</dbReference>
<feature type="domain" description="Integrase catalytic" evidence="4">
    <location>
        <begin position="1"/>
        <end position="108"/>
    </location>
</feature>
<dbReference type="InterPro" id="IPR036397">
    <property type="entry name" value="RNaseH_sf"/>
</dbReference>
<evidence type="ECO:0000256" key="2">
    <source>
        <dbReference type="ARBA" id="ARBA00022801"/>
    </source>
</evidence>
<dbReference type="Pfam" id="PF25597">
    <property type="entry name" value="SH3_retrovirus"/>
    <property type="match status" value="1"/>
</dbReference>
<sequence length="633" mass="71459">MIQTQFETSVKAVRSDNGTEFVNLQCYTLFTSLGILHQTTCPYTPQQNGVVDRKHKQLLDIARALLFQAGLPKKFWGESVLTATHLINRLPTPLLNWKTPFELLYHKPPSYTPLKVFGCLCFASNVAPHKQKFDQRAYRCIFLGYSSLKKAYKVLDIENNLLFDSRNVVFHEDTFPFLSTPTNTESPSLPQPVPDIDSTVDISCRPTPTSSSTPIPTDSLPISSPNTNALRKSHRTVSKPVWMSDYICSCATHSTTCIPVSYSQAHMSFVAQVSSAQEPKSFLQASKDTHWVAAMNLELQALEQNGTWELTSLPPDKRTIGSRWVFKLKLNPDGSIDRYNARLVAKGYNQIEDVDDFDSFSPVAKSVTVRVFLVVAAFESWPLFQLDVNNAFLHGHFNEEIYMDPPEGYAKARPGQVCRLRRSLYGLKQASRQWNLELTAKLLDFGFTQSPHDNCLLLKHDSDNFVALLVYVDDILVTGTSEVHLHNVKQYLDRLFTIKDLGPAKYFLGLELARSPHGLLITQRKYLQDIIVDVSMVDAEPTSTPFPPGIKLTDDDGSLLLAPDKFRRLVGRLLYLGFTRPDISFFAQQLSHSSSIHGLRTGMLHFMSFLLKEHKFFGSIFCFQQPSAFICVL</sequence>
<dbReference type="SUPFAM" id="SSF53098">
    <property type="entry name" value="Ribonuclease H-like"/>
    <property type="match status" value="1"/>
</dbReference>
<name>A0AAW2PB15_9LAMI</name>
<dbReference type="InterPro" id="IPR057670">
    <property type="entry name" value="SH3_retrovirus"/>
</dbReference>
<evidence type="ECO:0000256" key="1">
    <source>
        <dbReference type="ARBA" id="ARBA00022723"/>
    </source>
</evidence>
<organism evidence="5">
    <name type="scientific">Sesamum calycinum</name>
    <dbReference type="NCBI Taxonomy" id="2727403"/>
    <lineage>
        <taxon>Eukaryota</taxon>
        <taxon>Viridiplantae</taxon>
        <taxon>Streptophyta</taxon>
        <taxon>Embryophyta</taxon>
        <taxon>Tracheophyta</taxon>
        <taxon>Spermatophyta</taxon>
        <taxon>Magnoliopsida</taxon>
        <taxon>eudicotyledons</taxon>
        <taxon>Gunneridae</taxon>
        <taxon>Pentapetalae</taxon>
        <taxon>asterids</taxon>
        <taxon>lamiids</taxon>
        <taxon>Lamiales</taxon>
        <taxon>Pedaliaceae</taxon>
        <taxon>Sesamum</taxon>
    </lineage>
</organism>
<feature type="region of interest" description="Disordered" evidence="3">
    <location>
        <begin position="206"/>
        <end position="229"/>
    </location>
</feature>
<gene>
    <name evidence="5" type="ORF">Scaly_1603500</name>
</gene>
<dbReference type="EMBL" id="JACGWM010000009">
    <property type="protein sequence ID" value="KAL0352148.1"/>
    <property type="molecule type" value="Genomic_DNA"/>
</dbReference>
<dbReference type="PANTHER" id="PTHR42648:SF31">
    <property type="entry name" value="RNA-DIRECTED DNA POLYMERASE"/>
    <property type="match status" value="1"/>
</dbReference>
<dbReference type="GO" id="GO:0003676">
    <property type="term" value="F:nucleic acid binding"/>
    <property type="evidence" value="ECO:0007669"/>
    <property type="project" value="InterPro"/>
</dbReference>
<keyword evidence="2" id="KW-0378">Hydrolase</keyword>
<reference evidence="5" key="2">
    <citation type="journal article" date="2024" name="Plant">
        <title>Genomic evolution and insights into agronomic trait innovations of Sesamum species.</title>
        <authorList>
            <person name="Miao H."/>
            <person name="Wang L."/>
            <person name="Qu L."/>
            <person name="Liu H."/>
            <person name="Sun Y."/>
            <person name="Le M."/>
            <person name="Wang Q."/>
            <person name="Wei S."/>
            <person name="Zheng Y."/>
            <person name="Lin W."/>
            <person name="Duan Y."/>
            <person name="Cao H."/>
            <person name="Xiong S."/>
            <person name="Wang X."/>
            <person name="Wei L."/>
            <person name="Li C."/>
            <person name="Ma Q."/>
            <person name="Ju M."/>
            <person name="Zhao R."/>
            <person name="Li G."/>
            <person name="Mu C."/>
            <person name="Tian Q."/>
            <person name="Mei H."/>
            <person name="Zhang T."/>
            <person name="Gao T."/>
            <person name="Zhang H."/>
        </authorList>
    </citation>
    <scope>NUCLEOTIDE SEQUENCE</scope>
    <source>
        <strain evidence="5">KEN8</strain>
    </source>
</reference>
<dbReference type="InterPro" id="IPR039537">
    <property type="entry name" value="Retrotran_Ty1/copia-like"/>
</dbReference>
<protein>
    <submittedName>
        <fullName evidence="5">Retrovirus-related Pol polyprotein from transposon RE2</fullName>
    </submittedName>
</protein>
<evidence type="ECO:0000313" key="5">
    <source>
        <dbReference type="EMBL" id="KAL0352148.1"/>
    </source>
</evidence>
<dbReference type="GO" id="GO:0015074">
    <property type="term" value="P:DNA integration"/>
    <property type="evidence" value="ECO:0007669"/>
    <property type="project" value="InterPro"/>
</dbReference>
<dbReference type="InterPro" id="IPR013103">
    <property type="entry name" value="RVT_2"/>
</dbReference>
<dbReference type="Gene3D" id="3.30.420.10">
    <property type="entry name" value="Ribonuclease H-like superfamily/Ribonuclease H"/>
    <property type="match status" value="1"/>
</dbReference>
<dbReference type="GO" id="GO:0046872">
    <property type="term" value="F:metal ion binding"/>
    <property type="evidence" value="ECO:0007669"/>
    <property type="project" value="UniProtKB-KW"/>
</dbReference>
<dbReference type="Pfam" id="PF07727">
    <property type="entry name" value="RVT_2"/>
    <property type="match status" value="1"/>
</dbReference>
<reference evidence="5" key="1">
    <citation type="submission" date="2020-06" db="EMBL/GenBank/DDBJ databases">
        <authorList>
            <person name="Li T."/>
            <person name="Hu X."/>
            <person name="Zhang T."/>
            <person name="Song X."/>
            <person name="Zhang H."/>
            <person name="Dai N."/>
            <person name="Sheng W."/>
            <person name="Hou X."/>
            <person name="Wei L."/>
        </authorList>
    </citation>
    <scope>NUCLEOTIDE SEQUENCE</scope>
    <source>
        <strain evidence="5">KEN8</strain>
        <tissue evidence="5">Leaf</tissue>
    </source>
</reference>
<dbReference type="InterPro" id="IPR001584">
    <property type="entry name" value="Integrase_cat-core"/>
</dbReference>
<dbReference type="PROSITE" id="PS50994">
    <property type="entry name" value="INTEGRASE"/>
    <property type="match status" value="1"/>
</dbReference>
<proteinExistence type="predicted"/>
<dbReference type="PANTHER" id="PTHR42648">
    <property type="entry name" value="TRANSPOSASE, PUTATIVE-RELATED"/>
    <property type="match status" value="1"/>
</dbReference>
<keyword evidence="1" id="KW-0479">Metal-binding</keyword>
<evidence type="ECO:0000259" key="4">
    <source>
        <dbReference type="PROSITE" id="PS50994"/>
    </source>
</evidence>